<protein>
    <submittedName>
        <fullName evidence="2">ATPase</fullName>
    </submittedName>
</protein>
<gene>
    <name evidence="2" type="ORF">LPBF_03020</name>
</gene>
<comment type="caution">
    <text evidence="2">The sequence shown here is derived from an EMBL/GenBank/DDBJ whole genome shotgun (WGS) entry which is preliminary data.</text>
</comment>
<name>A0A1B9E7M0_9FLAO</name>
<dbReference type="OrthoDB" id="5638848at2"/>
<dbReference type="RefSeq" id="WP_066332287.1">
    <property type="nucleotide sequence ID" value="NZ_CP017688.1"/>
</dbReference>
<reference evidence="2 3" key="1">
    <citation type="submission" date="2016-03" db="EMBL/GenBank/DDBJ databases">
        <authorList>
            <person name="Ploux O."/>
        </authorList>
    </citation>
    <scope>NUCLEOTIDE SEQUENCE [LARGE SCALE GENOMIC DNA]</scope>
    <source>
        <strain evidence="2 3">LPB0076</strain>
    </source>
</reference>
<dbReference type="SUPFAM" id="SSF52540">
    <property type="entry name" value="P-loop containing nucleoside triphosphate hydrolases"/>
    <property type="match status" value="1"/>
</dbReference>
<feature type="domain" description="NadR/Ttd14 AAA" evidence="1">
    <location>
        <begin position="6"/>
        <end position="169"/>
    </location>
</feature>
<dbReference type="STRING" id="1763534.GCA_001831475_02629"/>
<accession>A0A1B9E7M0</accession>
<dbReference type="InterPro" id="IPR027417">
    <property type="entry name" value="P-loop_NTPase"/>
</dbReference>
<dbReference type="Pfam" id="PF13521">
    <property type="entry name" value="AAA_28"/>
    <property type="match status" value="1"/>
</dbReference>
<evidence type="ECO:0000313" key="3">
    <source>
        <dbReference type="Proteomes" id="UP000093510"/>
    </source>
</evidence>
<organism evidence="2 3">
    <name type="scientific">Flavobacterium crassostreae</name>
    <dbReference type="NCBI Taxonomy" id="1763534"/>
    <lineage>
        <taxon>Bacteria</taxon>
        <taxon>Pseudomonadati</taxon>
        <taxon>Bacteroidota</taxon>
        <taxon>Flavobacteriia</taxon>
        <taxon>Flavobacteriales</taxon>
        <taxon>Flavobacteriaceae</taxon>
        <taxon>Flavobacterium</taxon>
    </lineage>
</organism>
<dbReference type="InterPro" id="IPR038727">
    <property type="entry name" value="NadR/Ttd14_AAA_dom"/>
</dbReference>
<keyword evidence="3" id="KW-1185">Reference proteome</keyword>
<dbReference type="AlphaFoldDB" id="A0A1B9E7M0"/>
<evidence type="ECO:0000313" key="2">
    <source>
        <dbReference type="EMBL" id="OCB77933.1"/>
    </source>
</evidence>
<dbReference type="EMBL" id="LVEP01000013">
    <property type="protein sequence ID" value="OCB77933.1"/>
    <property type="molecule type" value="Genomic_DNA"/>
</dbReference>
<proteinExistence type="predicted"/>
<evidence type="ECO:0000259" key="1">
    <source>
        <dbReference type="Pfam" id="PF13521"/>
    </source>
</evidence>
<sequence>MSKEIVILIGGPGTGKSTLIAALVAQGYCCYPEISREVTLEAQKQGVEQLFLEQPLLFSELLLEGRKKQFLDAQKEPHSMVFMDRGLPDVLAYLNYIGTDYPKEFDSLCKEFRYSKVFILPPWPEIYVQDQARYENFQQALQIQEHLITTYQTYGYQLLEVPKDTVDNRILFILDRI</sequence>
<dbReference type="Gene3D" id="3.40.50.300">
    <property type="entry name" value="P-loop containing nucleotide triphosphate hydrolases"/>
    <property type="match status" value="1"/>
</dbReference>
<dbReference type="Proteomes" id="UP000093510">
    <property type="component" value="Unassembled WGS sequence"/>
</dbReference>